<sequence length="109" mass="12120">MIRYAVSGSARIHSISWSTVSISISSATPSCAGIVKEVRRLVSLRRREPIKRLPIREAIDIDQFLNPATEEVTDSFDSIDSIVLSQFPGPTADCDEIDEIEDDLVEEEI</sequence>
<dbReference type="Proteomes" id="UP001213681">
    <property type="component" value="Unassembled WGS sequence"/>
</dbReference>
<protein>
    <submittedName>
        <fullName evidence="1">Uncharacterized protein</fullName>
    </submittedName>
</protein>
<reference evidence="1" key="1">
    <citation type="submission" date="2022-12" db="EMBL/GenBank/DDBJ databases">
        <authorList>
            <person name="Petersen C."/>
        </authorList>
    </citation>
    <scope>NUCLEOTIDE SEQUENCE</scope>
    <source>
        <strain evidence="1">IBT 16125</strain>
    </source>
</reference>
<dbReference type="EMBL" id="JAPVEA010000002">
    <property type="protein sequence ID" value="KAJ5461192.1"/>
    <property type="molecule type" value="Genomic_DNA"/>
</dbReference>
<dbReference type="GeneID" id="81596370"/>
<reference evidence="1" key="2">
    <citation type="journal article" date="2023" name="IMA Fungus">
        <title>Comparative genomic study of the Penicillium genus elucidates a diverse pangenome and 15 lateral gene transfer events.</title>
        <authorList>
            <person name="Petersen C."/>
            <person name="Sorensen T."/>
            <person name="Nielsen M.R."/>
            <person name="Sondergaard T.E."/>
            <person name="Sorensen J.L."/>
            <person name="Fitzpatrick D.A."/>
            <person name="Frisvad J.C."/>
            <person name="Nielsen K.L."/>
        </authorList>
    </citation>
    <scope>NUCLEOTIDE SEQUENCE</scope>
    <source>
        <strain evidence="1">IBT 16125</strain>
    </source>
</reference>
<dbReference type="AlphaFoldDB" id="A0AAD6CFR6"/>
<gene>
    <name evidence="1" type="ORF">N7458_002744</name>
</gene>
<evidence type="ECO:0000313" key="1">
    <source>
        <dbReference type="EMBL" id="KAJ5461192.1"/>
    </source>
</evidence>
<proteinExistence type="predicted"/>
<evidence type="ECO:0000313" key="2">
    <source>
        <dbReference type="Proteomes" id="UP001213681"/>
    </source>
</evidence>
<keyword evidence="2" id="KW-1185">Reference proteome</keyword>
<accession>A0AAD6CFR6</accession>
<name>A0AAD6CFR6_9EURO</name>
<dbReference type="RefSeq" id="XP_056770234.1">
    <property type="nucleotide sequence ID" value="XM_056906127.1"/>
</dbReference>
<organism evidence="1 2">
    <name type="scientific">Penicillium daleae</name>
    <dbReference type="NCBI Taxonomy" id="63821"/>
    <lineage>
        <taxon>Eukaryota</taxon>
        <taxon>Fungi</taxon>
        <taxon>Dikarya</taxon>
        <taxon>Ascomycota</taxon>
        <taxon>Pezizomycotina</taxon>
        <taxon>Eurotiomycetes</taxon>
        <taxon>Eurotiomycetidae</taxon>
        <taxon>Eurotiales</taxon>
        <taxon>Aspergillaceae</taxon>
        <taxon>Penicillium</taxon>
    </lineage>
</organism>
<comment type="caution">
    <text evidence="1">The sequence shown here is derived from an EMBL/GenBank/DDBJ whole genome shotgun (WGS) entry which is preliminary data.</text>
</comment>